<keyword evidence="1" id="KW-0175">Coiled coil</keyword>
<dbReference type="EMBL" id="JADIMS010000083">
    <property type="protein sequence ID" value="MBO8450430.1"/>
    <property type="molecule type" value="Genomic_DNA"/>
</dbReference>
<reference evidence="5" key="2">
    <citation type="journal article" date="2021" name="PeerJ">
        <title>Extensive microbial diversity within the chicken gut microbiome revealed by metagenomics and culture.</title>
        <authorList>
            <person name="Gilroy R."/>
            <person name="Ravi A."/>
            <person name="Getino M."/>
            <person name="Pursley I."/>
            <person name="Horton D.L."/>
            <person name="Alikhan N.F."/>
            <person name="Baker D."/>
            <person name="Gharbi K."/>
            <person name="Hall N."/>
            <person name="Watson M."/>
            <person name="Adriaenssens E.M."/>
            <person name="Foster-Nyarko E."/>
            <person name="Jarju S."/>
            <person name="Secka A."/>
            <person name="Antonio M."/>
            <person name="Oren A."/>
            <person name="Chaudhuri R.R."/>
            <person name="La Ragione R."/>
            <person name="Hildebrand F."/>
            <person name="Pallen M.J."/>
        </authorList>
    </citation>
    <scope>NUCLEOTIDE SEQUENCE</scope>
    <source>
        <strain evidence="5">B3-4054</strain>
    </source>
</reference>
<evidence type="ECO:0000313" key="5">
    <source>
        <dbReference type="EMBL" id="MBO8450430.1"/>
    </source>
</evidence>
<evidence type="ECO:0000256" key="3">
    <source>
        <dbReference type="SAM" id="SignalP"/>
    </source>
</evidence>
<reference evidence="5" key="1">
    <citation type="submission" date="2020-10" db="EMBL/GenBank/DDBJ databases">
        <authorList>
            <person name="Gilroy R."/>
        </authorList>
    </citation>
    <scope>NUCLEOTIDE SEQUENCE</scope>
    <source>
        <strain evidence="5">B3-4054</strain>
    </source>
</reference>
<dbReference type="PROSITE" id="PS51257">
    <property type="entry name" value="PROKAR_LIPOPROTEIN"/>
    <property type="match status" value="1"/>
</dbReference>
<dbReference type="AlphaFoldDB" id="A0A9D9ENY9"/>
<keyword evidence="2" id="KW-0472">Membrane</keyword>
<feature type="signal peptide" evidence="3">
    <location>
        <begin position="1"/>
        <end position="25"/>
    </location>
</feature>
<evidence type="ECO:0000259" key="4">
    <source>
        <dbReference type="Pfam" id="PF14257"/>
    </source>
</evidence>
<keyword evidence="2" id="KW-1133">Transmembrane helix</keyword>
<dbReference type="Proteomes" id="UP000823616">
    <property type="component" value="Unassembled WGS sequence"/>
</dbReference>
<keyword evidence="3" id="KW-0732">Signal</keyword>
<sequence length="318" mass="34039">MRTVICFGAALAAAAVLAVSCSRGAAGTAGFAADSVTEESVAFVQSAPAAKLAVRSAAAPAAAADAGLFAASGDLPSGQERKLVYTGSLEFTVKSLADFSAAVEEWVQAHGGYISSSAETTTGVSVTAHVPQARFHEAMAATASLGTAETKNISSRDVSEQFYDLETRLSTRRTLLERLETYLARASDMEDLLRIESEINDVTAELESMQGQMNRLEGQIEYARIDIFGRLPSHTTESGFRFPRMSEKFSGFLAGAVEFFADMFIVLLYAAVCGIPAVLVLAGIYWLAWGRAGLLRRLLKKVSRRPDENRDSASSRPE</sequence>
<feature type="chain" id="PRO_5038648040" evidence="3">
    <location>
        <begin position="26"/>
        <end position="318"/>
    </location>
</feature>
<evidence type="ECO:0000256" key="2">
    <source>
        <dbReference type="SAM" id="Phobius"/>
    </source>
</evidence>
<dbReference type="Pfam" id="PF14257">
    <property type="entry name" value="DUF4349"/>
    <property type="match status" value="1"/>
</dbReference>
<comment type="caution">
    <text evidence="5">The sequence shown here is derived from an EMBL/GenBank/DDBJ whole genome shotgun (WGS) entry which is preliminary data.</text>
</comment>
<proteinExistence type="predicted"/>
<protein>
    <submittedName>
        <fullName evidence="5">DUF4349 domain-containing protein</fullName>
    </submittedName>
</protein>
<feature type="coiled-coil region" evidence="1">
    <location>
        <begin position="192"/>
        <end position="226"/>
    </location>
</feature>
<accession>A0A9D9ENY9</accession>
<dbReference type="InterPro" id="IPR025645">
    <property type="entry name" value="DUF4349"/>
</dbReference>
<keyword evidence="2" id="KW-0812">Transmembrane</keyword>
<name>A0A9D9ENY9_9SPIR</name>
<organism evidence="5 6">
    <name type="scientific">Candidatus Avitreponema avistercoris</name>
    <dbReference type="NCBI Taxonomy" id="2840705"/>
    <lineage>
        <taxon>Bacteria</taxon>
        <taxon>Pseudomonadati</taxon>
        <taxon>Spirochaetota</taxon>
        <taxon>Spirochaetia</taxon>
        <taxon>Spirochaetales</taxon>
        <taxon>Candidatus Avitreponema</taxon>
    </lineage>
</organism>
<evidence type="ECO:0000313" key="6">
    <source>
        <dbReference type="Proteomes" id="UP000823616"/>
    </source>
</evidence>
<feature type="domain" description="DUF4349" evidence="4">
    <location>
        <begin position="81"/>
        <end position="286"/>
    </location>
</feature>
<gene>
    <name evidence="5" type="ORF">IAA96_04915</name>
</gene>
<feature type="transmembrane region" description="Helical" evidence="2">
    <location>
        <begin position="263"/>
        <end position="288"/>
    </location>
</feature>
<evidence type="ECO:0000256" key="1">
    <source>
        <dbReference type="SAM" id="Coils"/>
    </source>
</evidence>